<gene>
    <name evidence="6" type="ORF">PG991_001048</name>
</gene>
<dbReference type="Gene3D" id="1.10.10.10">
    <property type="entry name" value="Winged helix-like DNA-binding domain superfamily/Winged helix DNA-binding domain"/>
    <property type="match status" value="1"/>
</dbReference>
<evidence type="ECO:0000313" key="7">
    <source>
        <dbReference type="Proteomes" id="UP001396898"/>
    </source>
</evidence>
<dbReference type="EMBL" id="JAQQWI010000002">
    <property type="protein sequence ID" value="KAK8037702.1"/>
    <property type="molecule type" value="Genomic_DNA"/>
</dbReference>
<evidence type="ECO:0000259" key="4">
    <source>
        <dbReference type="Pfam" id="PF00891"/>
    </source>
</evidence>
<evidence type="ECO:0000313" key="6">
    <source>
        <dbReference type="EMBL" id="KAK8037702.1"/>
    </source>
</evidence>
<reference evidence="6 7" key="1">
    <citation type="submission" date="2023-01" db="EMBL/GenBank/DDBJ databases">
        <title>Analysis of 21 Apiospora genomes using comparative genomics revels a genus with tremendous synthesis potential of carbohydrate active enzymes and secondary metabolites.</title>
        <authorList>
            <person name="Sorensen T."/>
        </authorList>
    </citation>
    <scope>NUCLEOTIDE SEQUENCE [LARGE SCALE GENOMIC DNA]</scope>
    <source>
        <strain evidence="6 7">CBS 20057</strain>
    </source>
</reference>
<dbReference type="PANTHER" id="PTHR43712">
    <property type="entry name" value="PUTATIVE (AFU_ORTHOLOGUE AFUA_4G14580)-RELATED"/>
    <property type="match status" value="1"/>
</dbReference>
<evidence type="ECO:0008006" key="8">
    <source>
        <dbReference type="Google" id="ProtNLM"/>
    </source>
</evidence>
<protein>
    <recommendedName>
        <fullName evidence="8">O-methyltransferase domain-containing protein</fullName>
    </recommendedName>
</protein>
<dbReference type="SUPFAM" id="SSF53335">
    <property type="entry name" value="S-adenosyl-L-methionine-dependent methyltransferases"/>
    <property type="match status" value="1"/>
</dbReference>
<accession>A0ABR1SU09</accession>
<dbReference type="Gene3D" id="3.40.50.150">
    <property type="entry name" value="Vaccinia Virus protein VP39"/>
    <property type="match status" value="1"/>
</dbReference>
<dbReference type="SUPFAM" id="SSF46785">
    <property type="entry name" value="Winged helix' DNA-binding domain"/>
    <property type="match status" value="1"/>
</dbReference>
<name>A0ABR1SU09_9PEZI</name>
<organism evidence="6 7">
    <name type="scientific">Apiospora marii</name>
    <dbReference type="NCBI Taxonomy" id="335849"/>
    <lineage>
        <taxon>Eukaryota</taxon>
        <taxon>Fungi</taxon>
        <taxon>Dikarya</taxon>
        <taxon>Ascomycota</taxon>
        <taxon>Pezizomycotina</taxon>
        <taxon>Sordariomycetes</taxon>
        <taxon>Xylariomycetidae</taxon>
        <taxon>Amphisphaeriales</taxon>
        <taxon>Apiosporaceae</taxon>
        <taxon>Apiospora</taxon>
    </lineage>
</organism>
<dbReference type="InterPro" id="IPR029063">
    <property type="entry name" value="SAM-dependent_MTases_sf"/>
</dbReference>
<feature type="domain" description="O-methyltransferase dimerisation" evidence="5">
    <location>
        <begin position="41"/>
        <end position="109"/>
    </location>
</feature>
<dbReference type="InterPro" id="IPR036388">
    <property type="entry name" value="WH-like_DNA-bd_sf"/>
</dbReference>
<dbReference type="InterPro" id="IPR016461">
    <property type="entry name" value="COMT-like"/>
</dbReference>
<keyword evidence="1" id="KW-0489">Methyltransferase</keyword>
<evidence type="ECO:0000259" key="5">
    <source>
        <dbReference type="Pfam" id="PF08100"/>
    </source>
</evidence>
<dbReference type="PANTHER" id="PTHR43712:SF12">
    <property type="entry name" value="STERIGMATOCYSTIN 8-O-METHYLTRANSFERASE"/>
    <property type="match status" value="1"/>
</dbReference>
<keyword evidence="7" id="KW-1185">Reference proteome</keyword>
<keyword evidence="2" id="KW-0808">Transferase</keyword>
<dbReference type="PROSITE" id="PS51683">
    <property type="entry name" value="SAM_OMT_II"/>
    <property type="match status" value="1"/>
</dbReference>
<dbReference type="InterPro" id="IPR001077">
    <property type="entry name" value="COMT_C"/>
</dbReference>
<sequence>MPLEAFDARDVVLDAPAELYDLLLDPLTLIIKQGSYNNMVSLHAISRFKIAEKAPTDGGQISFADLAKQIGVPERLMQRLLRQAITMRVFREPREGFVAHTQASKALVKPDMAHWLASGTEDMWPAATKMVDAIEKWGDTEESNETGFALAKNTTKSIYELIGETPELAKRFSGSMGALSASEEYDLTYVLDHYDWASLGAARVVDIGGSEGHVVAHAAGKLPPDLQGKVSFMAHNMFQPQTVVADVYYMRWILHNWSDKHCKVIIESLIPVLKKGSRILIQDFYMPKPGEVALWKEKDARAMDLNMTATFNGLERTAKDWKSLFQAADSRFVLQEIIQPKGSALSLIDVRWMAD</sequence>
<dbReference type="Pfam" id="PF00891">
    <property type="entry name" value="Methyltransf_2"/>
    <property type="match status" value="1"/>
</dbReference>
<dbReference type="Pfam" id="PF08100">
    <property type="entry name" value="Dimerisation"/>
    <property type="match status" value="1"/>
</dbReference>
<proteinExistence type="predicted"/>
<evidence type="ECO:0000256" key="1">
    <source>
        <dbReference type="ARBA" id="ARBA00022603"/>
    </source>
</evidence>
<keyword evidence="3" id="KW-0949">S-adenosyl-L-methionine</keyword>
<evidence type="ECO:0000256" key="3">
    <source>
        <dbReference type="ARBA" id="ARBA00022691"/>
    </source>
</evidence>
<evidence type="ECO:0000256" key="2">
    <source>
        <dbReference type="ARBA" id="ARBA00022679"/>
    </source>
</evidence>
<feature type="domain" description="O-methyltransferase C-terminal" evidence="4">
    <location>
        <begin position="213"/>
        <end position="328"/>
    </location>
</feature>
<dbReference type="InterPro" id="IPR012967">
    <property type="entry name" value="COMT_dimerisation"/>
</dbReference>
<dbReference type="PIRSF" id="PIRSF005739">
    <property type="entry name" value="O-mtase"/>
    <property type="match status" value="1"/>
</dbReference>
<comment type="caution">
    <text evidence="6">The sequence shown here is derived from an EMBL/GenBank/DDBJ whole genome shotgun (WGS) entry which is preliminary data.</text>
</comment>
<dbReference type="Proteomes" id="UP001396898">
    <property type="component" value="Unassembled WGS sequence"/>
</dbReference>
<dbReference type="InterPro" id="IPR036390">
    <property type="entry name" value="WH_DNA-bd_sf"/>
</dbReference>